<gene>
    <name evidence="1" type="ORF">CCALI_01760</name>
</gene>
<dbReference type="PATRIC" id="fig|1303518.3.peg.1819"/>
<dbReference type="PANTHER" id="PTHR20883:SF48">
    <property type="entry name" value="ECTOINE DIOXYGENASE"/>
    <property type="match status" value="1"/>
</dbReference>
<sequence>MTLSAATFQPTTMRVEDIELHADTLDPQKAAALYHTHGCFVVRGLMKPYLLEIQRDIEAAAQQAIALLEQAVKVPEGWVTPDGTLFLPAPPNFPRDKQIMVLAFNYTTSAAFFRSAFDERVLDIAEAILGPNIELFINGQCLYKEPVGGHPKNLHQDSAYFEHRYEGPVACLSYVVDTDLVNGALHVVPGSHRLGTLPHIDTFSHLGLDERDWPWERTLPIIGEAGDSIFFHVRTIHGSQVNRSNKPRPVFIHRYRAAEDYVIIGATTVENRQEAEKRAAEARKENQKGLMVRGFRTYHPMRS</sequence>
<dbReference type="AlphaFoldDB" id="S0EV10"/>
<dbReference type="GO" id="GO:0016706">
    <property type="term" value="F:2-oxoglutarate-dependent dioxygenase activity"/>
    <property type="evidence" value="ECO:0007669"/>
    <property type="project" value="UniProtKB-ARBA"/>
</dbReference>
<dbReference type="RefSeq" id="WP_016483101.1">
    <property type="nucleotide sequence ID" value="NC_021487.1"/>
</dbReference>
<dbReference type="KEGG" id="ccz:CCALI_01760"/>
<name>S0EV10_CHTCT</name>
<dbReference type="STRING" id="454171.CP488_02332"/>
<dbReference type="OrthoDB" id="9791262at2"/>
<protein>
    <submittedName>
        <fullName evidence="1">Protein involved in biosynthesis of mitomycin antibiotics/polyketide fumonisin</fullName>
    </submittedName>
</protein>
<organism evidence="1 2">
    <name type="scientific">Chthonomonas calidirosea (strain DSM 23976 / ICMP 18418 / T49)</name>
    <dbReference type="NCBI Taxonomy" id="1303518"/>
    <lineage>
        <taxon>Bacteria</taxon>
        <taxon>Bacillati</taxon>
        <taxon>Armatimonadota</taxon>
        <taxon>Chthonomonadia</taxon>
        <taxon>Chthonomonadales</taxon>
        <taxon>Chthonomonadaceae</taxon>
        <taxon>Chthonomonas</taxon>
    </lineage>
</organism>
<keyword evidence="2" id="KW-1185">Reference proteome</keyword>
<dbReference type="Gene3D" id="2.60.120.620">
    <property type="entry name" value="q2cbj1_9rhob like domain"/>
    <property type="match status" value="1"/>
</dbReference>
<accession>S0EV10</accession>
<dbReference type="EMBL" id="HF951689">
    <property type="protein sequence ID" value="CCW35573.1"/>
    <property type="molecule type" value="Genomic_DNA"/>
</dbReference>
<dbReference type="eggNOG" id="COG5285">
    <property type="taxonomic scope" value="Bacteria"/>
</dbReference>
<evidence type="ECO:0000313" key="1">
    <source>
        <dbReference type="EMBL" id="CCW35573.1"/>
    </source>
</evidence>
<evidence type="ECO:0000313" key="2">
    <source>
        <dbReference type="Proteomes" id="UP000014227"/>
    </source>
</evidence>
<dbReference type="GO" id="GO:0005506">
    <property type="term" value="F:iron ion binding"/>
    <property type="evidence" value="ECO:0007669"/>
    <property type="project" value="UniProtKB-ARBA"/>
</dbReference>
<dbReference type="PANTHER" id="PTHR20883">
    <property type="entry name" value="PHYTANOYL-COA DIOXYGENASE DOMAIN CONTAINING 1"/>
    <property type="match status" value="1"/>
</dbReference>
<dbReference type="HOGENOM" id="CLU_060877_0_0_0"/>
<dbReference type="InParanoid" id="S0EV10"/>
<dbReference type="InterPro" id="IPR008775">
    <property type="entry name" value="Phytyl_CoA_dOase-like"/>
</dbReference>
<dbReference type="SUPFAM" id="SSF51197">
    <property type="entry name" value="Clavaminate synthase-like"/>
    <property type="match status" value="1"/>
</dbReference>
<dbReference type="Proteomes" id="UP000014227">
    <property type="component" value="Chromosome I"/>
</dbReference>
<reference evidence="2" key="1">
    <citation type="submission" date="2013-03" db="EMBL/GenBank/DDBJ databases">
        <title>Genome sequence of Chthonomonas calidirosea, the first sequenced genome from the Armatimonadetes phylum (formally candidate division OP10).</title>
        <authorList>
            <person name="Lee K.C.Y."/>
            <person name="Morgan X.C."/>
            <person name="Dunfield P.F."/>
            <person name="Tamas I."/>
            <person name="Houghton K.M."/>
            <person name="Vyssotski M."/>
            <person name="Ryan J.L.J."/>
            <person name="Lagutin K."/>
            <person name="McDonald I.R."/>
            <person name="Stott M.B."/>
        </authorList>
    </citation>
    <scope>NUCLEOTIDE SEQUENCE [LARGE SCALE GENOMIC DNA]</scope>
    <source>
        <strain evidence="2">DSM 23976 / ICMP 18418 / T49</strain>
    </source>
</reference>
<dbReference type="Pfam" id="PF05721">
    <property type="entry name" value="PhyH"/>
    <property type="match status" value="1"/>
</dbReference>
<proteinExistence type="predicted"/>